<sequence>MSGSGSPMTTHQAEEDFRPTDRSRRPEPGRSKKPLLIGAVAAVAVIAVAVAAVLMMGGGDEKGGGAQATVLPTVFTPSMANRDTARLGSRTADPRPLNEGEVFTPAVKTVTYRKYAFTLAGSDVSADCKAVTWGERLQADLAKYGCNQIVRGAYVSGDKKHVGQFIAINLADQAGAEQIVRDLNPQAEAGFVVPLQAPGVSDFGKGFSAAYAQIYGHYVVIAWVQRAGGEQPANLNEMIDVSLAVEKPGDFVWARMQLLPDARRTN</sequence>
<evidence type="ECO:0000256" key="1">
    <source>
        <dbReference type="SAM" id="MobiDB-lite"/>
    </source>
</evidence>
<dbReference type="eggNOG" id="ENOG5033UBV">
    <property type="taxonomic scope" value="Bacteria"/>
</dbReference>
<evidence type="ECO:0000313" key="4">
    <source>
        <dbReference type="Proteomes" id="UP000001918"/>
    </source>
</evidence>
<gene>
    <name evidence="3" type="ordered locus">Tcur_2868</name>
</gene>
<evidence type="ECO:0000256" key="2">
    <source>
        <dbReference type="SAM" id="Phobius"/>
    </source>
</evidence>
<feature type="compositionally biased region" description="Polar residues" evidence="1">
    <location>
        <begin position="1"/>
        <end position="11"/>
    </location>
</feature>
<keyword evidence="2" id="KW-0812">Transmembrane</keyword>
<keyword evidence="2" id="KW-1133">Transmembrane helix</keyword>
<proteinExistence type="predicted"/>
<feature type="transmembrane region" description="Helical" evidence="2">
    <location>
        <begin position="35"/>
        <end position="57"/>
    </location>
</feature>
<keyword evidence="4" id="KW-1185">Reference proteome</keyword>
<dbReference type="Proteomes" id="UP000001918">
    <property type="component" value="Chromosome"/>
</dbReference>
<dbReference type="KEGG" id="tcu:Tcur_2868"/>
<feature type="compositionally biased region" description="Basic and acidic residues" evidence="1">
    <location>
        <begin position="12"/>
        <end position="30"/>
    </location>
</feature>
<dbReference type="STRING" id="471852.Tcur_2868"/>
<organism evidence="3 4">
    <name type="scientific">Thermomonospora curvata (strain ATCC 19995 / DSM 43183 / JCM 3096 / KCTC 9072 / NBRC 15933 / NCIMB 10081 / Henssen B9)</name>
    <dbReference type="NCBI Taxonomy" id="471852"/>
    <lineage>
        <taxon>Bacteria</taxon>
        <taxon>Bacillati</taxon>
        <taxon>Actinomycetota</taxon>
        <taxon>Actinomycetes</taxon>
        <taxon>Streptosporangiales</taxon>
        <taxon>Thermomonosporaceae</taxon>
        <taxon>Thermomonospora</taxon>
    </lineage>
</organism>
<evidence type="ECO:0000313" key="3">
    <source>
        <dbReference type="EMBL" id="ACY98413.1"/>
    </source>
</evidence>
<name>D1A709_THECD</name>
<dbReference type="EMBL" id="CP001738">
    <property type="protein sequence ID" value="ACY98413.1"/>
    <property type="molecule type" value="Genomic_DNA"/>
</dbReference>
<feature type="region of interest" description="Disordered" evidence="1">
    <location>
        <begin position="1"/>
        <end position="32"/>
    </location>
</feature>
<reference evidence="3 4" key="1">
    <citation type="journal article" date="2011" name="Stand. Genomic Sci.">
        <title>Complete genome sequence of Thermomonospora curvata type strain (B9).</title>
        <authorList>
            <person name="Chertkov O."/>
            <person name="Sikorski J."/>
            <person name="Nolan M."/>
            <person name="Lapidus A."/>
            <person name="Lucas S."/>
            <person name="Del Rio T.G."/>
            <person name="Tice H."/>
            <person name="Cheng J.F."/>
            <person name="Goodwin L."/>
            <person name="Pitluck S."/>
            <person name="Liolios K."/>
            <person name="Ivanova N."/>
            <person name="Mavromatis K."/>
            <person name="Mikhailova N."/>
            <person name="Ovchinnikova G."/>
            <person name="Pati A."/>
            <person name="Chen A."/>
            <person name="Palaniappan K."/>
            <person name="Djao O.D."/>
            <person name="Land M."/>
            <person name="Hauser L."/>
            <person name="Chang Y.J."/>
            <person name="Jeffries C.D."/>
            <person name="Brettin T."/>
            <person name="Han C."/>
            <person name="Detter J.C."/>
            <person name="Rohde M."/>
            <person name="Goker M."/>
            <person name="Woyke T."/>
            <person name="Bristow J."/>
            <person name="Eisen J.A."/>
            <person name="Markowitz V."/>
            <person name="Hugenholtz P."/>
            <person name="Klenk H.P."/>
            <person name="Kyrpides N.C."/>
        </authorList>
    </citation>
    <scope>NUCLEOTIDE SEQUENCE [LARGE SCALE GENOMIC DNA]</scope>
    <source>
        <strain evidence="4">ATCC 19995 / DSM 43183 / JCM 3096 / KCTC 9072 / NBRC 15933 / NCIMB 10081 / Henssen B9</strain>
    </source>
</reference>
<dbReference type="AlphaFoldDB" id="D1A709"/>
<accession>D1A709</accession>
<dbReference type="HOGENOM" id="CLU_1034134_0_0_11"/>
<protein>
    <submittedName>
        <fullName evidence="3">Uncharacterized protein</fullName>
    </submittedName>
</protein>
<keyword evidence="2" id="KW-0472">Membrane</keyword>